<reference evidence="2 3" key="1">
    <citation type="submission" date="2016-10" db="EMBL/GenBank/DDBJ databases">
        <authorList>
            <person name="Varghese N."/>
            <person name="Submissions S."/>
        </authorList>
    </citation>
    <scope>NUCLEOTIDE SEQUENCE [LARGE SCALE GENOMIC DNA]</scope>
    <source>
        <strain evidence="2 3">22B</strain>
    </source>
</reference>
<name>A0A662ZED1_9GAMM</name>
<dbReference type="OrthoDB" id="9803573at2"/>
<dbReference type="SUPFAM" id="SSF51569">
    <property type="entry name" value="Aldolase"/>
    <property type="match status" value="1"/>
</dbReference>
<dbReference type="Pfam" id="PF00682">
    <property type="entry name" value="HMGL-like"/>
    <property type="match status" value="1"/>
</dbReference>
<dbReference type="InterPro" id="IPR000891">
    <property type="entry name" value="PYR_CT"/>
</dbReference>
<feature type="domain" description="Pyruvate carboxyltransferase" evidence="1">
    <location>
        <begin position="133"/>
        <end position="256"/>
    </location>
</feature>
<protein>
    <submittedName>
        <fullName evidence="2">4-hydroxy 2-oxovalerate aldolase</fullName>
    </submittedName>
</protein>
<proteinExistence type="predicted"/>
<evidence type="ECO:0000313" key="2">
    <source>
        <dbReference type="EMBL" id="SFK45016.1"/>
    </source>
</evidence>
<accession>A0A662ZED1</accession>
<dbReference type="Gene3D" id="3.20.20.70">
    <property type="entry name" value="Aldolase class I"/>
    <property type="match status" value="1"/>
</dbReference>
<keyword evidence="3" id="KW-1185">Reference proteome</keyword>
<dbReference type="Proteomes" id="UP000243374">
    <property type="component" value="Unassembled WGS sequence"/>
</dbReference>
<dbReference type="RefSeq" id="WP_074841709.1">
    <property type="nucleotide sequence ID" value="NZ_CP047056.1"/>
</dbReference>
<dbReference type="AlphaFoldDB" id="A0A662ZED1"/>
<dbReference type="CDD" id="cd07944">
    <property type="entry name" value="DRE_TIM_HOA_like"/>
    <property type="match status" value="1"/>
</dbReference>
<dbReference type="InterPro" id="IPR013785">
    <property type="entry name" value="Aldolase_TIM"/>
</dbReference>
<organism evidence="2 3">
    <name type="scientific">Succinivibrio dextrinosolvens</name>
    <dbReference type="NCBI Taxonomy" id="83771"/>
    <lineage>
        <taxon>Bacteria</taxon>
        <taxon>Pseudomonadati</taxon>
        <taxon>Pseudomonadota</taxon>
        <taxon>Gammaproteobacteria</taxon>
        <taxon>Aeromonadales</taxon>
        <taxon>Succinivibrionaceae</taxon>
        <taxon>Succinivibrio</taxon>
    </lineage>
</organism>
<gene>
    <name evidence="2" type="ORF">SAMN04487865_10787</name>
</gene>
<sequence length="536" mass="61448">MNQLNNFIPIIHDTNEEPNVMLLDCTLRDGGYVNNWNWGHDRAKSIIRSLIKSHIDVVEVGFLRNIPFFDPDVTVANTIEELNTFIPDSTGKTIFSGMAMRSNYDIKKLSPYSGKGIEMIRITAHDYDLKEGMAFAREVKDRGYKLSINPINIMGYSDDKVLWIIDEVNRIEPYQFSIVDTFGSMKRRDLDRIVSLVDHNLDKEIRLSLHLHENMSLSTLLAQQFVDKRINRKIAIDGSLMGMGRIPGNLPIELIADYTNEYLNKIYDIDFMMDAINEHIEPLKGESNWGYTPAYFLSAHYNLHRNYAEHYLKKGDLTTKDINHILSRIDLYKKTVFDKDYADLLYRNYQDHQIDDSLAIDNLSSELSNKDILVVAPGSSLNDYNKQIKHFISEKKPKVIAINFIPKSISCNYAFFSNNKRLEEESSSNTDLIITSNLIGSSNANRAVYVLDYNSLSKAFTLGCNSFIMILSLLKRLTVNNIYVCGADGYVKDSPNYFSNKYRTSDLRGNDFNIAVKEAIRKLNINVEFITPSAYK</sequence>
<evidence type="ECO:0000259" key="1">
    <source>
        <dbReference type="Pfam" id="PF00682"/>
    </source>
</evidence>
<evidence type="ECO:0000313" key="3">
    <source>
        <dbReference type="Proteomes" id="UP000243374"/>
    </source>
</evidence>
<dbReference type="GO" id="GO:0003824">
    <property type="term" value="F:catalytic activity"/>
    <property type="evidence" value="ECO:0007669"/>
    <property type="project" value="InterPro"/>
</dbReference>
<dbReference type="EMBL" id="FOSF01000078">
    <property type="protein sequence ID" value="SFK45016.1"/>
    <property type="molecule type" value="Genomic_DNA"/>
</dbReference>